<sequence>MPIDLEGERKRAVRALDNLLWRIQEAERDLERAQARVEGLFPMRVVWKKKTCGKNGCRCTRGALHGPYPYLIEHRDGKKVEHYLGKGWSPPEGMIAPERYHALMREFREKRERAERLMDRLYRVVEMMRGW</sequence>
<reference evidence="3 4" key="1">
    <citation type="submission" date="2018-08" db="EMBL/GenBank/DDBJ databases">
        <title>Meiothermus luteus KCTC 52599 genome sequencing project.</title>
        <authorList>
            <person name="Da Costa M.S."/>
            <person name="Albuquerque L."/>
            <person name="Raposo P."/>
            <person name="Froufe H.J.C."/>
            <person name="Barroso C.S."/>
            <person name="Egas C."/>
        </authorList>
    </citation>
    <scope>NUCLEOTIDE SEQUENCE [LARGE SCALE GENOMIC DNA]</scope>
    <source>
        <strain evidence="3 4">KCTC 52599</strain>
    </source>
</reference>
<proteinExistence type="predicted"/>
<organism evidence="3 4">
    <name type="scientific">Meiothermus luteus</name>
    <dbReference type="NCBI Taxonomy" id="2026184"/>
    <lineage>
        <taxon>Bacteria</taxon>
        <taxon>Thermotogati</taxon>
        <taxon>Deinococcota</taxon>
        <taxon>Deinococci</taxon>
        <taxon>Thermales</taxon>
        <taxon>Thermaceae</taxon>
        <taxon>Meiothermus</taxon>
    </lineage>
</organism>
<accession>A0A399F2V7</accession>
<name>A0A399F2V7_9DEIN</name>
<dbReference type="Pfam" id="PF20586">
    <property type="entry name" value="DUF6788"/>
    <property type="match status" value="1"/>
</dbReference>
<evidence type="ECO:0000259" key="2">
    <source>
        <dbReference type="Pfam" id="PF20586"/>
    </source>
</evidence>
<keyword evidence="1" id="KW-0175">Coiled coil</keyword>
<dbReference type="OrthoDB" id="26188at2"/>
<dbReference type="Proteomes" id="UP000265800">
    <property type="component" value="Unassembled WGS sequence"/>
</dbReference>
<feature type="domain" description="DUF6788" evidence="2">
    <location>
        <begin position="23"/>
        <end position="88"/>
    </location>
</feature>
<dbReference type="AlphaFoldDB" id="A0A399F2V7"/>
<evidence type="ECO:0000313" key="4">
    <source>
        <dbReference type="Proteomes" id="UP000265800"/>
    </source>
</evidence>
<dbReference type="RefSeq" id="WP_119358756.1">
    <property type="nucleotide sequence ID" value="NZ_QWKZ01000001.1"/>
</dbReference>
<gene>
    <name evidence="3" type="ORF">Mlute_00027</name>
</gene>
<feature type="coiled-coil region" evidence="1">
    <location>
        <begin position="9"/>
        <end position="36"/>
    </location>
</feature>
<evidence type="ECO:0000313" key="3">
    <source>
        <dbReference type="EMBL" id="RIH90105.1"/>
    </source>
</evidence>
<keyword evidence="4" id="KW-1185">Reference proteome</keyword>
<dbReference type="EMBL" id="QWKZ01000001">
    <property type="protein sequence ID" value="RIH90105.1"/>
    <property type="molecule type" value="Genomic_DNA"/>
</dbReference>
<dbReference type="InterPro" id="IPR046738">
    <property type="entry name" value="DUF6788"/>
</dbReference>
<protein>
    <recommendedName>
        <fullName evidence="2">DUF6788 domain-containing protein</fullName>
    </recommendedName>
</protein>
<evidence type="ECO:0000256" key="1">
    <source>
        <dbReference type="SAM" id="Coils"/>
    </source>
</evidence>
<comment type="caution">
    <text evidence="3">The sequence shown here is derived from an EMBL/GenBank/DDBJ whole genome shotgun (WGS) entry which is preliminary data.</text>
</comment>